<accession>A0AAD7SKM7</accession>
<dbReference type="EMBL" id="JAINUG010000055">
    <property type="protein sequence ID" value="KAJ8404110.1"/>
    <property type="molecule type" value="Genomic_DNA"/>
</dbReference>
<keyword evidence="3" id="KW-1185">Reference proteome</keyword>
<reference evidence="2" key="1">
    <citation type="journal article" date="2023" name="Science">
        <title>Genome structures resolve the early diversification of teleost fishes.</title>
        <authorList>
            <person name="Parey E."/>
            <person name="Louis A."/>
            <person name="Montfort J."/>
            <person name="Bouchez O."/>
            <person name="Roques C."/>
            <person name="Iampietro C."/>
            <person name="Lluch J."/>
            <person name="Castinel A."/>
            <person name="Donnadieu C."/>
            <person name="Desvignes T."/>
            <person name="Floi Bucao C."/>
            <person name="Jouanno E."/>
            <person name="Wen M."/>
            <person name="Mejri S."/>
            <person name="Dirks R."/>
            <person name="Jansen H."/>
            <person name="Henkel C."/>
            <person name="Chen W.J."/>
            <person name="Zahm M."/>
            <person name="Cabau C."/>
            <person name="Klopp C."/>
            <person name="Thompson A.W."/>
            <person name="Robinson-Rechavi M."/>
            <person name="Braasch I."/>
            <person name="Lecointre G."/>
            <person name="Bobe J."/>
            <person name="Postlethwait J.H."/>
            <person name="Berthelot C."/>
            <person name="Roest Crollius H."/>
            <person name="Guiguen Y."/>
        </authorList>
    </citation>
    <scope>NUCLEOTIDE SEQUENCE</scope>
    <source>
        <strain evidence="2">NC1722</strain>
    </source>
</reference>
<evidence type="ECO:0000256" key="1">
    <source>
        <dbReference type="SAM" id="MobiDB-lite"/>
    </source>
</evidence>
<proteinExistence type="predicted"/>
<sequence length="81" mass="9155">MKYGMSLGKHQSHPSATVQLMLNVRNSREKDYTAVTRTTRGVTVARDEVWRNLGWGGTDETDGRRIQETCPVRDSGQVPHK</sequence>
<evidence type="ECO:0000313" key="3">
    <source>
        <dbReference type="Proteomes" id="UP001221898"/>
    </source>
</evidence>
<dbReference type="AlphaFoldDB" id="A0AAD7SKM7"/>
<organism evidence="2 3">
    <name type="scientific">Aldrovandia affinis</name>
    <dbReference type="NCBI Taxonomy" id="143900"/>
    <lineage>
        <taxon>Eukaryota</taxon>
        <taxon>Metazoa</taxon>
        <taxon>Chordata</taxon>
        <taxon>Craniata</taxon>
        <taxon>Vertebrata</taxon>
        <taxon>Euteleostomi</taxon>
        <taxon>Actinopterygii</taxon>
        <taxon>Neopterygii</taxon>
        <taxon>Teleostei</taxon>
        <taxon>Notacanthiformes</taxon>
        <taxon>Halosauridae</taxon>
        <taxon>Aldrovandia</taxon>
    </lineage>
</organism>
<protein>
    <submittedName>
        <fullName evidence="2">Uncharacterized protein</fullName>
    </submittedName>
</protein>
<evidence type="ECO:0000313" key="2">
    <source>
        <dbReference type="EMBL" id="KAJ8404110.1"/>
    </source>
</evidence>
<dbReference type="Proteomes" id="UP001221898">
    <property type="component" value="Unassembled WGS sequence"/>
</dbReference>
<comment type="caution">
    <text evidence="2">The sequence shown here is derived from an EMBL/GenBank/DDBJ whole genome shotgun (WGS) entry which is preliminary data.</text>
</comment>
<feature type="region of interest" description="Disordered" evidence="1">
    <location>
        <begin position="55"/>
        <end position="81"/>
    </location>
</feature>
<gene>
    <name evidence="2" type="ORF">AAFF_G00344600</name>
</gene>
<name>A0AAD7SKM7_9TELE</name>